<dbReference type="InterPro" id="IPR010606">
    <property type="entry name" value="Mib_Herc2"/>
</dbReference>
<dbReference type="Gene3D" id="3.30.2160.10">
    <property type="entry name" value="Hect, E3 ligase catalytic domain"/>
    <property type="match status" value="1"/>
</dbReference>
<evidence type="ECO:0000256" key="3">
    <source>
        <dbReference type="ARBA" id="ARBA00022490"/>
    </source>
</evidence>
<dbReference type="Proteomes" id="UP000481153">
    <property type="component" value="Unassembled WGS sequence"/>
</dbReference>
<feature type="compositionally biased region" description="Polar residues" evidence="11">
    <location>
        <begin position="3065"/>
        <end position="3074"/>
    </location>
</feature>
<comment type="pathway">
    <text evidence="2">Protein modification; protein ubiquitination.</text>
</comment>
<dbReference type="InterPro" id="IPR043366">
    <property type="entry name" value="HECTD4"/>
</dbReference>
<evidence type="ECO:0000256" key="4">
    <source>
        <dbReference type="ARBA" id="ARBA00022723"/>
    </source>
</evidence>
<dbReference type="Gene3D" id="3.30.2410.10">
    <property type="entry name" value="Hect, E3 ligase catalytic domain"/>
    <property type="match status" value="1"/>
</dbReference>
<dbReference type="InterPro" id="IPR001876">
    <property type="entry name" value="Znf_RanBP2"/>
</dbReference>
<evidence type="ECO:0000259" key="14">
    <source>
        <dbReference type="PROSITE" id="PS50237"/>
    </source>
</evidence>
<keyword evidence="7 9" id="KW-0833">Ubl conjugation pathway</keyword>
<dbReference type="Gene3D" id="4.10.1060.10">
    <property type="entry name" value="Zinc finger, RanBP2-type"/>
    <property type="match status" value="1"/>
</dbReference>
<dbReference type="UniPathway" id="UPA00143"/>
<keyword evidence="4" id="KW-0479">Metal-binding</keyword>
<feature type="active site" description="Glycyl thioester intermediate" evidence="9">
    <location>
        <position position="3605"/>
    </location>
</feature>
<dbReference type="PROSITE" id="PS01357">
    <property type="entry name" value="ZF_ZZ_1"/>
    <property type="match status" value="1"/>
</dbReference>
<dbReference type="Pfam" id="PF00641">
    <property type="entry name" value="Zn_ribbon_RanBP"/>
    <property type="match status" value="1"/>
</dbReference>
<feature type="region of interest" description="Disordered" evidence="11">
    <location>
        <begin position="3047"/>
        <end position="3074"/>
    </location>
</feature>
<dbReference type="GO" id="GO:0008270">
    <property type="term" value="F:zinc ion binding"/>
    <property type="evidence" value="ECO:0007669"/>
    <property type="project" value="UniProtKB-KW"/>
</dbReference>
<dbReference type="GO" id="GO:0016567">
    <property type="term" value="P:protein ubiquitination"/>
    <property type="evidence" value="ECO:0007669"/>
    <property type="project" value="UniProtKB-UniPathway"/>
</dbReference>
<dbReference type="EMBL" id="VJMJ01000135">
    <property type="protein sequence ID" value="KAF0732329.1"/>
    <property type="molecule type" value="Genomic_DNA"/>
</dbReference>
<comment type="caution">
    <text evidence="16">The sequence shown here is derived from an EMBL/GenBank/DDBJ whole genome shotgun (WGS) entry which is preliminary data.</text>
</comment>
<keyword evidence="17" id="KW-1185">Reference proteome</keyword>
<reference evidence="16 17" key="1">
    <citation type="submission" date="2019-07" db="EMBL/GenBank/DDBJ databases">
        <title>Genomics analysis of Aphanomyces spp. identifies a new class of oomycete effector associated with host adaptation.</title>
        <authorList>
            <person name="Gaulin E."/>
        </authorList>
    </citation>
    <scope>NUCLEOTIDE SEQUENCE [LARGE SCALE GENOMIC DNA]</scope>
    <source>
        <strain evidence="16 17">ATCC 201684</strain>
    </source>
</reference>
<evidence type="ECO:0008006" key="18">
    <source>
        <dbReference type="Google" id="ProtNLM"/>
    </source>
</evidence>
<evidence type="ECO:0000256" key="1">
    <source>
        <dbReference type="ARBA" id="ARBA00004496"/>
    </source>
</evidence>
<evidence type="ECO:0000256" key="6">
    <source>
        <dbReference type="ARBA" id="ARBA00022771"/>
    </source>
</evidence>
<evidence type="ECO:0000259" key="15">
    <source>
        <dbReference type="PROSITE" id="PS51416"/>
    </source>
</evidence>
<dbReference type="SUPFAM" id="SSF159034">
    <property type="entry name" value="Mib/herc2 domain-like"/>
    <property type="match status" value="1"/>
</dbReference>
<feature type="domain" description="ZZ-type" evidence="12">
    <location>
        <begin position="1912"/>
        <end position="1964"/>
    </location>
</feature>
<dbReference type="PANTHER" id="PTHR46435:SF1">
    <property type="entry name" value="E3 UBIQUITIN-PROTEIN LIGASE HECTD4-RELATED"/>
    <property type="match status" value="1"/>
</dbReference>
<evidence type="ECO:0000313" key="16">
    <source>
        <dbReference type="EMBL" id="KAF0732329.1"/>
    </source>
</evidence>
<keyword evidence="8" id="KW-0862">Zinc</keyword>
<evidence type="ECO:0000259" key="12">
    <source>
        <dbReference type="PROSITE" id="PS50135"/>
    </source>
</evidence>
<comment type="subcellular location">
    <subcellularLocation>
        <location evidence="1">Cytoplasm</location>
    </subcellularLocation>
</comment>
<dbReference type="GO" id="GO:0005737">
    <property type="term" value="C:cytoplasm"/>
    <property type="evidence" value="ECO:0007669"/>
    <property type="project" value="UniProtKB-SubCell"/>
</dbReference>
<gene>
    <name evidence="16" type="ORF">Ae201684_010617</name>
</gene>
<evidence type="ECO:0000256" key="8">
    <source>
        <dbReference type="ARBA" id="ARBA00022833"/>
    </source>
</evidence>
<dbReference type="FunFam" id="2.30.30.40:FF:000264">
    <property type="entry name" value="HECT E3 ubiquitin ligase"/>
    <property type="match status" value="1"/>
</dbReference>
<dbReference type="Gene3D" id="3.30.60.90">
    <property type="match status" value="1"/>
</dbReference>
<organism evidence="16 17">
    <name type="scientific">Aphanomyces euteiches</name>
    <dbReference type="NCBI Taxonomy" id="100861"/>
    <lineage>
        <taxon>Eukaryota</taxon>
        <taxon>Sar</taxon>
        <taxon>Stramenopiles</taxon>
        <taxon>Oomycota</taxon>
        <taxon>Saprolegniomycetes</taxon>
        <taxon>Saprolegniales</taxon>
        <taxon>Verrucalvaceae</taxon>
        <taxon>Aphanomyces</taxon>
    </lineage>
</organism>
<feature type="domain" description="MIB/HERC2" evidence="15">
    <location>
        <begin position="439"/>
        <end position="517"/>
    </location>
</feature>
<dbReference type="Gene3D" id="2.30.30.40">
    <property type="entry name" value="SH3 Domains"/>
    <property type="match status" value="1"/>
</dbReference>
<evidence type="ECO:0000256" key="9">
    <source>
        <dbReference type="PROSITE-ProRule" id="PRU00104"/>
    </source>
</evidence>
<protein>
    <recommendedName>
        <fullName evidence="18">HECT-type E3 ubiquitin transferase</fullName>
    </recommendedName>
</protein>
<dbReference type="InterPro" id="IPR043145">
    <property type="entry name" value="Znf_ZZ_sf"/>
</dbReference>
<dbReference type="SMART" id="SM00119">
    <property type="entry name" value="HECTc"/>
    <property type="match status" value="1"/>
</dbReference>
<evidence type="ECO:0000256" key="11">
    <source>
        <dbReference type="SAM" id="MobiDB-lite"/>
    </source>
</evidence>
<evidence type="ECO:0000313" key="17">
    <source>
        <dbReference type="Proteomes" id="UP000481153"/>
    </source>
</evidence>
<feature type="compositionally biased region" description="Basic and acidic residues" evidence="11">
    <location>
        <begin position="32"/>
        <end position="43"/>
    </location>
</feature>
<keyword evidence="5" id="KW-0677">Repeat</keyword>
<dbReference type="PROSITE" id="PS51416">
    <property type="entry name" value="MIB_HERC2"/>
    <property type="match status" value="1"/>
</dbReference>
<keyword evidence="3" id="KW-0963">Cytoplasm</keyword>
<dbReference type="PROSITE" id="PS50135">
    <property type="entry name" value="ZF_ZZ_2"/>
    <property type="match status" value="1"/>
</dbReference>
<dbReference type="InterPro" id="IPR035983">
    <property type="entry name" value="Hect_E3_ubiquitin_ligase"/>
</dbReference>
<dbReference type="PROSITE" id="PS50237">
    <property type="entry name" value="HECT"/>
    <property type="match status" value="1"/>
</dbReference>
<sequence>MDDSELSRLLGLLSDRTALTGEYPNPLATNAKADHISSEEGARDVSQQTLSGSTTKLGKDTSKWYRDCPPDEEILVLGQFAEQIATERVWEHNRQVQFAKSKYKPTDPKKGDTAPSISSTITFQLDEVGPREWQHIPGRDIAMWDRDAVQGSLYSPQLDCASKLLQLKPGTLRYEPIDVEKFVSGIRNFLREQGIFVPSSLSQSTGKWTLAAFRASLVLLAFGVQLQSAVILHELSFLWLETKVTDITIPSEDSVVLEMALKGLSTFPDGAACRLALPVSRCIIGSWITEVYRPSVRDAIACDGRFLYIYGRLGLLKIGTGAGDTLRNMVYSHCRTYCRAADVERSWLCLIGDSLYCRTITMPGHCVDRISLDFQTITPLLLGSSSTTGVSSTSVYAMVTDGTSLYTISCRDQLAFLKTPAPPMLQRSKAKRKEKTAAISALEANPIQVGNRVVRGPDWKWSNQDGEPGSVGTVERISTWGGVQGSGITVRWDKNQRMNTYRWGAEGCFDIQIVEEDASGNIVAQRPLKRDTTKPNGSPSRSLHQFVVCRYDPSQLSSYLDLPDESLHGLLNIASKVDCSVDPDAKPQLTKVHEHPVGESTLTTSWICDGQQAGCLGPSVPRYRCLEGCDYDLCASCFAATAKQDEQTSKSVDLLELPFAHEDDTFFQSEDDSVASEQEQQSRIAKLEEAWNGQYNYRECAVALLKHDNDVQKANEWLAASGALLKKRCIIPVCDSVLLEQNNMSFLDPVLLIAGSFYTTGSQLGIVVPFGICHIEATPRRRRNGDVLCVFSMATGTLLSDFNQVITIADIPAGSPMCYDASRDRLIGYSTTSQVLMEFSNMEYATPLNQTTEVPGLENPGGALLYHLTRIMGLRHLLSPIHFPVKTIEMQLQAIDTGKTKRRQIKKLHARLEMMKAFPDPKQGYFLPFCVDVQSLPSLSKALRHAVHFRWKVEYISQVLYLLVGLLEEAMPAGVVDFGSLESDVESLETLLVHLSRGEYCDQDIGVVARLAQRALLWGMIHQHFLQSSLKLRSSVRAWCSTIDVSIENASFLVLMPLSHPSRMYSNASQAKIGFVGSVLRTLASSTIFLDRLAEDPQEWIESIFDLSDKESKVLKQDEVSLSPSQRLLYSFSGYMLQRPDHKNSPWVVKRCLEKCRSQISQQTGLRASMIGTILPLIVASLFHHPKLSQSVATSLEDLLVAIDDRTSLMKSCQDFEMTYTQTELCSFFSPSEVIESSHPYGLGIPTFRKQVHFPHAALLDFEFDVASRTLNSSDFLYITSNPYANVDRLSAEHNLCEDEYRYGQGIWSNYSLSGDSALMVLCASTHPMDHMGQDKQRYGFKCKVRGYYSLERPYLLRIQHSLAHLCSTLSHDSISIEPEDELTSLSFLANWNPIAQEIREIAQDVNHPLISQLEKQFGRIFLRQNDEWRKCVAACLAVFIGVSKIEIKCADSSEMKPIIEHLMRLQRYLMRQTQIENEWFYFITEDTNLDSVRDRLAENEELLHDLCVLQDIPVANTDQLIRKLEEAKASGGAISRSSTVRLVGELASLLLKRSGRFDSSVSISISDVANLFRSRINPTDIDKTIVQHQERGNQRLTGLKMLSRLLSLKSVSTRQYFLGILVSALKERKTRVSILDNCRLCDSDLALQLHQEAQSLMMKMKGYLEAPETLFSHKVLLAIDLTIIESSKMSESLFLQVAQLLQQTPTVKLTTESALGFPRPLSVQEERTRRLNAFDDILWMTFRRFLWENDVSLSLRMDACYTLFEHSRNASKKSRILNLVHSLSVQSQTLSEKWISAVTSIVVEFTQPPQVLRPAIRLLHTLEAPHDFGLIRRMLFGIGQCLLLVSDTTRSIDEDYATVLLYSSSCNEDLMKLVNELDTQLKPEISSWGLSLDANTFEKQQILMLDTSMVHRYVQCDGCGMNPLVGYRFKCQSCSNYDLCTACYVGKVHDMEHVFLRCSDSTGSGDQLPPRSTETLVGSRLWKTGLLQSELQSKGYVVVLTSSEHECKTLAEKISSLSLSSTVLGIAQVRRMQSLHLDKEGANLRNSHATALNAKASPCDFYLVKQELSSLYTSLVRKWLQIKPQAVSAISASFKLVPKLFANCQSTSEVYEGIGALAIMGGAVEPLIENGHVKWENTTAIVREVFPQHVNLELANGRFEYDVKRSAVRPVSRTDLNPYLASLFLDLLNVFQQSLEGVLNWLKSDEICLVKSDLSWRLLKALEVLIPLWPSMSDNQVLAMYGNAPSNLMQLAQKSIAHGVFTQETDRTRRMVWELSRNMHTFLALGPTTGQSPVLNVLNDFTKLQQADDYQESTYWYNLYAYASMSDLPQDPGRNKLLDYWERHVIPAIQKYVRGSFKSYEMDYFFAQLREPLREGNNTAARRIAHTLCDGHVPPGCNFPEADTDWSALQWDDLEIGGCYRIALDTASSPTAMQWCDGQIGHVALIDPSTKLTLLQVVNPNSSCLEHWWLPVSQLQPGGSANPSITKYTTELYPNLQRSLVFDALQSARQCIFSMIRQCPELLTLESNTPQPGFALSSVLQICADQWSPLEMRKEHPVKDALHCQQSMIHPSREPSQKLSKKSKVLQNTAAPKEVLMKSIGGLVLSAITQAIQLHDSYVVTSTSPPEPLVRLHIPDASWMVLTFFVHPVLMDLPAGSGMEIFYDEDCTQLIRGYYGGRKGLNKLPPVWVTANTCYIKMSAAQYARYKFRVGGINRALGIATWLHDFMNDSYHWCSFLEQGNWPPLIQQVAFNALIPKMPRSLSPILSSKLKEQWQVVYAEENPVFSTYAQQLMEVMSLIQDNSAPIISPFRRMTKFAEAFTDPTKEGVVGRVPLEEIKTIVEKTQLCDYFIQRLIIVQRLPKTLDQDGLTRGISKWIVHLSLECCGEADDQSIFSATEVTRFGILANVLYCPVDENGYTRGFCIVDVGRDDIIDKLMTSLARNPFFFEGEHTEDDPVLMAYINQSENITSAHQAEPTTWKCGACTLENSSESVVCSICEAPRPDRPPTTDNTESAVDGWTCGACTFLNSWGNPSCSVCDMPCDKERPTQANSDASSQDKEKSETPPSDANQHTLSVLKFKDAFDAGHDRDPRINEFLQSVLAPNTGDLGKLPQCPREMYLEIRSRGLDFQLTRSHFTSMENAIASMDKWTVAMDVQLIEMTRLRCHEVGMLNLTDLSPSHLLSVNPQFSLLVSLPLQEIRLRFLILQQWNILLCETLSLVDFHHLGTKLVALRKLIFPGVKIRFFNLVQDNMTQSGEKKPNVVLDRIKWKRDPTVSLFEVARKQLQAVNPLTFRVKRPLGASDPFIAFSVVFQGENVVGEGGPYRQLFSDLAHECIRLRIFQPTPNASLRIGEYRDMLIPRPSALSRLELEQYEFIGLLMGCCLRTGVHLPLRIAPIIWKCLVQQPLTLIDLKQIDQSLHDSLLCLQSDPNLLESLTFTTSLSDGTFVELVKDGADKVVTKANLSEYIRLVQQVRLNECKPQVDAMLQGISKIVPLPLLPLCTWTELQQWVCGSQAIDIELLKRHTKYSAGMTVDKNPHLEYFWRALASFSDDDRRRFINFAWGQESLPADDAEFDRTRTRLLIKPPPATDKSQDSLLPKADTCFFNIELPAYSSLSTMKEKLLLAINLCTSMDADDQTARMDVFFDEE</sequence>
<dbReference type="GO" id="GO:0004842">
    <property type="term" value="F:ubiquitin-protein transferase activity"/>
    <property type="evidence" value="ECO:0007669"/>
    <property type="project" value="InterPro"/>
</dbReference>
<dbReference type="SUPFAM" id="SSF56204">
    <property type="entry name" value="Hect, E3 ligase catalytic domain"/>
    <property type="match status" value="1"/>
</dbReference>
<dbReference type="InterPro" id="IPR000433">
    <property type="entry name" value="Znf_ZZ"/>
</dbReference>
<dbReference type="VEuPathDB" id="FungiDB:AeMF1_002013"/>
<proteinExistence type="predicted"/>
<dbReference type="Pfam" id="PF00632">
    <property type="entry name" value="HECT"/>
    <property type="match status" value="1"/>
</dbReference>
<dbReference type="Pfam" id="PF00569">
    <property type="entry name" value="ZZ"/>
    <property type="match status" value="1"/>
</dbReference>
<evidence type="ECO:0000256" key="2">
    <source>
        <dbReference type="ARBA" id="ARBA00004906"/>
    </source>
</evidence>
<evidence type="ECO:0000256" key="7">
    <source>
        <dbReference type="ARBA" id="ARBA00022786"/>
    </source>
</evidence>
<feature type="compositionally biased region" description="Polar residues" evidence="11">
    <location>
        <begin position="45"/>
        <end position="56"/>
    </location>
</feature>
<keyword evidence="6 10" id="KW-0863">Zinc-finger</keyword>
<dbReference type="InterPro" id="IPR037252">
    <property type="entry name" value="Mib_Herc2_sf"/>
</dbReference>
<dbReference type="PROSITE" id="PS50199">
    <property type="entry name" value="ZF_RANBP2_2"/>
    <property type="match status" value="1"/>
</dbReference>
<feature type="domain" description="RanBP2-type" evidence="13">
    <location>
        <begin position="2976"/>
        <end position="3005"/>
    </location>
</feature>
<dbReference type="PROSITE" id="PS01358">
    <property type="entry name" value="ZF_RANBP2_1"/>
    <property type="match status" value="2"/>
</dbReference>
<dbReference type="SUPFAM" id="SSF57850">
    <property type="entry name" value="RING/U-box"/>
    <property type="match status" value="1"/>
</dbReference>
<dbReference type="Gene3D" id="2.30.30.380">
    <property type="entry name" value="Zn-finger domain of Sec23/24"/>
    <property type="match status" value="1"/>
</dbReference>
<name>A0A6G0WXM3_9STRA</name>
<dbReference type="SMART" id="SM00547">
    <property type="entry name" value="ZnF_RBZ"/>
    <property type="match status" value="2"/>
</dbReference>
<dbReference type="PANTHER" id="PTHR46435">
    <property type="entry name" value="E3 UBIQUITIN-PROTEIN LIGASE HECTD4-RELATED"/>
    <property type="match status" value="1"/>
</dbReference>
<evidence type="ECO:0000256" key="10">
    <source>
        <dbReference type="PROSITE-ProRule" id="PRU00228"/>
    </source>
</evidence>
<accession>A0A6G0WXM3</accession>
<feature type="region of interest" description="Disordered" evidence="11">
    <location>
        <begin position="24"/>
        <end position="56"/>
    </location>
</feature>
<dbReference type="InterPro" id="IPR000569">
    <property type="entry name" value="HECT_dom"/>
</dbReference>
<dbReference type="Gene3D" id="3.90.1750.10">
    <property type="entry name" value="Hect, E3 ligase catalytic domains"/>
    <property type="match status" value="1"/>
</dbReference>
<feature type="domain" description="HECT" evidence="14">
    <location>
        <begin position="3311"/>
        <end position="3629"/>
    </location>
</feature>
<dbReference type="SMART" id="SM00291">
    <property type="entry name" value="ZnF_ZZ"/>
    <property type="match status" value="2"/>
</dbReference>
<evidence type="ECO:0000256" key="5">
    <source>
        <dbReference type="ARBA" id="ARBA00022737"/>
    </source>
</evidence>
<dbReference type="Pfam" id="PF06701">
    <property type="entry name" value="MIB_HERC2"/>
    <property type="match status" value="1"/>
</dbReference>
<evidence type="ECO:0000259" key="13">
    <source>
        <dbReference type="PROSITE" id="PS50199"/>
    </source>
</evidence>